<evidence type="ECO:0000256" key="10">
    <source>
        <dbReference type="ARBA" id="ARBA00023225"/>
    </source>
</evidence>
<organism evidence="11 12">
    <name type="scientific">Clostridium felsineum</name>
    <dbReference type="NCBI Taxonomy" id="36839"/>
    <lineage>
        <taxon>Bacteria</taxon>
        <taxon>Bacillati</taxon>
        <taxon>Bacillota</taxon>
        <taxon>Clostridia</taxon>
        <taxon>Eubacteriales</taxon>
        <taxon>Clostridiaceae</taxon>
        <taxon>Clostridium</taxon>
    </lineage>
</organism>
<keyword evidence="7" id="KW-1005">Bacterial flagellum biogenesis</keyword>
<dbReference type="Proteomes" id="UP000190951">
    <property type="component" value="Chromosome"/>
</dbReference>
<dbReference type="KEGG" id="crw:CROST_020870"/>
<dbReference type="GO" id="GO:0005886">
    <property type="term" value="C:plasma membrane"/>
    <property type="evidence" value="ECO:0007669"/>
    <property type="project" value="UniProtKB-SubCell"/>
</dbReference>
<evidence type="ECO:0000256" key="5">
    <source>
        <dbReference type="ARBA" id="ARBA00022475"/>
    </source>
</evidence>
<comment type="similarity">
    <text evidence="2">Belongs to the FliJ family.</text>
</comment>
<keyword evidence="10" id="KW-1006">Bacterial flagellum protein export</keyword>
<evidence type="ECO:0000256" key="2">
    <source>
        <dbReference type="ARBA" id="ARBA00010004"/>
    </source>
</evidence>
<comment type="subcellular location">
    <subcellularLocation>
        <location evidence="1">Cell membrane</location>
        <topology evidence="1">Peripheral membrane protein</topology>
        <orientation evidence="1">Cytoplasmic side</orientation>
    </subcellularLocation>
</comment>
<gene>
    <name evidence="11" type="ORF">CROST_020870</name>
</gene>
<evidence type="ECO:0000256" key="1">
    <source>
        <dbReference type="ARBA" id="ARBA00004413"/>
    </source>
</evidence>
<evidence type="ECO:0000313" key="12">
    <source>
        <dbReference type="Proteomes" id="UP000190951"/>
    </source>
</evidence>
<dbReference type="InterPro" id="IPR053716">
    <property type="entry name" value="Flag_assembly_chemotaxis_eff"/>
</dbReference>
<protein>
    <recommendedName>
        <fullName evidence="3">Flagellar FliJ protein</fullName>
    </recommendedName>
</protein>
<keyword evidence="5" id="KW-1003">Cell membrane</keyword>
<evidence type="ECO:0000256" key="7">
    <source>
        <dbReference type="ARBA" id="ARBA00022795"/>
    </source>
</evidence>
<keyword evidence="4" id="KW-0813">Transport</keyword>
<proteinExistence type="inferred from homology"/>
<evidence type="ECO:0000313" key="11">
    <source>
        <dbReference type="EMBL" id="URZ11370.1"/>
    </source>
</evidence>
<dbReference type="Pfam" id="PF02050">
    <property type="entry name" value="FliJ"/>
    <property type="match status" value="1"/>
</dbReference>
<accession>A0A1S8MDC9</accession>
<dbReference type="EMBL" id="CP096983">
    <property type="protein sequence ID" value="URZ11370.1"/>
    <property type="molecule type" value="Genomic_DNA"/>
</dbReference>
<dbReference type="RefSeq" id="WP_077832694.1">
    <property type="nucleotide sequence ID" value="NZ_CP096983.1"/>
</dbReference>
<dbReference type="GO" id="GO:0015031">
    <property type="term" value="P:protein transport"/>
    <property type="evidence" value="ECO:0007669"/>
    <property type="project" value="UniProtKB-KW"/>
</dbReference>
<keyword evidence="12" id="KW-1185">Reference proteome</keyword>
<sequence length="145" mass="17314">MAGFDFRLQKLLDLRVQKEEESKVEFKKSQDVKLKIEKNLVSMTENYHEYSLKRLSGTVIEQKITQNYLNALNVLIDETNINLEKQKKVVEEKRNVLIKKQVERKTVEVLKDKQKLEFEKNENLKEQRVNDELALYSFIRNIERG</sequence>
<dbReference type="GO" id="GO:0009288">
    <property type="term" value="C:bacterial-type flagellum"/>
    <property type="evidence" value="ECO:0007669"/>
    <property type="project" value="InterPro"/>
</dbReference>
<keyword evidence="9" id="KW-0472">Membrane</keyword>
<dbReference type="AlphaFoldDB" id="A0A1S8MDC9"/>
<dbReference type="GO" id="GO:0006935">
    <property type="term" value="P:chemotaxis"/>
    <property type="evidence" value="ECO:0007669"/>
    <property type="project" value="UniProtKB-KW"/>
</dbReference>
<evidence type="ECO:0000256" key="9">
    <source>
        <dbReference type="ARBA" id="ARBA00023136"/>
    </source>
</evidence>
<reference evidence="11 12" key="1">
    <citation type="submission" date="2022-04" db="EMBL/GenBank/DDBJ databases">
        <title>Genome sequence of C. roseum typestrain.</title>
        <authorList>
            <person name="Poehlein A."/>
            <person name="Schoch T."/>
            <person name="Duerre P."/>
            <person name="Daniel R."/>
        </authorList>
    </citation>
    <scope>NUCLEOTIDE SEQUENCE [LARGE SCALE GENOMIC DNA]</scope>
    <source>
        <strain evidence="11 12">DSM 7320</strain>
    </source>
</reference>
<evidence type="ECO:0000256" key="4">
    <source>
        <dbReference type="ARBA" id="ARBA00022448"/>
    </source>
</evidence>
<dbReference type="NCBIfam" id="TIGR02473">
    <property type="entry name" value="flagell_FliJ"/>
    <property type="match status" value="1"/>
</dbReference>
<dbReference type="STRING" id="84029.CROST_37070"/>
<dbReference type="Gene3D" id="1.10.287.1700">
    <property type="match status" value="1"/>
</dbReference>
<dbReference type="GO" id="GO:0071973">
    <property type="term" value="P:bacterial-type flagellum-dependent cell motility"/>
    <property type="evidence" value="ECO:0007669"/>
    <property type="project" value="InterPro"/>
</dbReference>
<evidence type="ECO:0000256" key="8">
    <source>
        <dbReference type="ARBA" id="ARBA00022927"/>
    </source>
</evidence>
<name>A0A1S8MDC9_9CLOT</name>
<keyword evidence="6" id="KW-0145">Chemotaxis</keyword>
<evidence type="ECO:0000256" key="3">
    <source>
        <dbReference type="ARBA" id="ARBA00020392"/>
    </source>
</evidence>
<evidence type="ECO:0000256" key="6">
    <source>
        <dbReference type="ARBA" id="ARBA00022500"/>
    </source>
</evidence>
<keyword evidence="8" id="KW-0653">Protein transport</keyword>
<dbReference type="InterPro" id="IPR012823">
    <property type="entry name" value="Flagell_FliJ"/>
</dbReference>
<dbReference type="GO" id="GO:0044781">
    <property type="term" value="P:bacterial-type flagellum organization"/>
    <property type="evidence" value="ECO:0007669"/>
    <property type="project" value="UniProtKB-KW"/>
</dbReference>